<keyword evidence="2" id="KW-1185">Reference proteome</keyword>
<name>A0A3L9Y3J5_9RHOB</name>
<organism evidence="1 2">
    <name type="scientific">Rhodophyticola porphyridii</name>
    <dbReference type="NCBI Taxonomy" id="1852017"/>
    <lineage>
        <taxon>Bacteria</taxon>
        <taxon>Pseudomonadati</taxon>
        <taxon>Pseudomonadota</taxon>
        <taxon>Alphaproteobacteria</taxon>
        <taxon>Rhodobacterales</taxon>
        <taxon>Roseobacteraceae</taxon>
        <taxon>Rhodophyticola</taxon>
    </lineage>
</organism>
<proteinExistence type="predicted"/>
<evidence type="ECO:0000313" key="1">
    <source>
        <dbReference type="EMBL" id="RMA40676.1"/>
    </source>
</evidence>
<sequence length="116" mass="12145">MTVAARALAERKTFGPRSYRVTGQFLQRDPIGFASGDFNLYAYVENDLCNWTDPSGLTQAGQYGNLARGTTQTARGAVGIIGGGVLNLANAIRASLITGAAVATGVAMNRVGMETM</sequence>
<reference evidence="1 2" key="1">
    <citation type="submission" date="2018-10" db="EMBL/GenBank/DDBJ databases">
        <authorList>
            <person name="Jung H.S."/>
            <person name="Jeon C.O."/>
        </authorList>
    </citation>
    <scope>NUCLEOTIDE SEQUENCE [LARGE SCALE GENOMIC DNA]</scope>
    <source>
        <strain evidence="1 2">MA-7-27</strain>
    </source>
</reference>
<gene>
    <name evidence="1" type="ORF">D9R08_18535</name>
</gene>
<dbReference type="InterPro" id="IPR022385">
    <property type="entry name" value="Rhs_assc_core"/>
</dbReference>
<evidence type="ECO:0008006" key="3">
    <source>
        <dbReference type="Google" id="ProtNLM"/>
    </source>
</evidence>
<dbReference type="OrthoDB" id="7876417at2"/>
<protein>
    <recommendedName>
        <fullName evidence="3">RHS repeat-associated core domain-containing protein</fullName>
    </recommendedName>
</protein>
<dbReference type="EMBL" id="RCNT01000014">
    <property type="protein sequence ID" value="RMA40676.1"/>
    <property type="molecule type" value="Genomic_DNA"/>
</dbReference>
<evidence type="ECO:0000313" key="2">
    <source>
        <dbReference type="Proteomes" id="UP000281343"/>
    </source>
</evidence>
<accession>A0A3L9Y3J5</accession>
<comment type="caution">
    <text evidence="1">The sequence shown here is derived from an EMBL/GenBank/DDBJ whole genome shotgun (WGS) entry which is preliminary data.</text>
</comment>
<dbReference type="Gene3D" id="2.180.10.10">
    <property type="entry name" value="RHS repeat-associated core"/>
    <property type="match status" value="1"/>
</dbReference>
<dbReference type="Proteomes" id="UP000281343">
    <property type="component" value="Unassembled WGS sequence"/>
</dbReference>
<dbReference type="NCBIfam" id="TIGR03696">
    <property type="entry name" value="Rhs_assc_core"/>
    <property type="match status" value="1"/>
</dbReference>
<dbReference type="AlphaFoldDB" id="A0A3L9Y3J5"/>